<dbReference type="InterPro" id="IPR000683">
    <property type="entry name" value="Gfo/Idh/MocA-like_OxRdtase_N"/>
</dbReference>
<sequence length="319" mass="35165">MTIRIGFVGVGGIASVHLKNLSQNENVKLAALCDIAEETVRRKAGEYGANAYTNADEMLEREQLDALFLCVPPFAHGDLEEKAADRGLHLFVEKPLGLDMDTVRRKAEAIRKAGIVNGSGYCLRYLDTVAKAKQYLQDKEIAMVRAHYITSFVQTPWWRDAAKSGGQLVEQSTHTVDLVRYLAGDVTKLYAGMELRVMQDIPGVNIPDVGTVSLTFASGAIGHVDTSFTQHDHRSGVEILGRDFRVVIDGTQLSIVERDKTVTYTSKVDFYREQDNAFVEALKSGRPELILSPYEDAMKTLEVTLAANDSARTGLPVTL</sequence>
<feature type="domain" description="Gfo/Idh/MocA-like oxidoreductase N-terminal" evidence="1">
    <location>
        <begin position="3"/>
        <end position="116"/>
    </location>
</feature>
<dbReference type="Pfam" id="PF22725">
    <property type="entry name" value="GFO_IDH_MocA_C3"/>
    <property type="match status" value="1"/>
</dbReference>
<dbReference type="Gene3D" id="3.30.360.10">
    <property type="entry name" value="Dihydrodipicolinate Reductase, domain 2"/>
    <property type="match status" value="1"/>
</dbReference>
<evidence type="ECO:0000259" key="1">
    <source>
        <dbReference type="Pfam" id="PF01408"/>
    </source>
</evidence>
<name>A0ABR5AHP4_9BACL</name>
<evidence type="ECO:0000313" key="3">
    <source>
        <dbReference type="EMBL" id="KIL40573.1"/>
    </source>
</evidence>
<proteinExistence type="predicted"/>
<dbReference type="Pfam" id="PF01408">
    <property type="entry name" value="GFO_IDH_MocA"/>
    <property type="match status" value="1"/>
</dbReference>
<dbReference type="PANTHER" id="PTHR43249:SF1">
    <property type="entry name" value="D-GLUCOSIDE 3-DEHYDROGENASE"/>
    <property type="match status" value="1"/>
</dbReference>
<protein>
    <submittedName>
        <fullName evidence="3">Oxidoreductase</fullName>
    </submittedName>
</protein>
<dbReference type="SUPFAM" id="SSF51735">
    <property type="entry name" value="NAD(P)-binding Rossmann-fold domains"/>
    <property type="match status" value="1"/>
</dbReference>
<accession>A0ABR5AHP4</accession>
<evidence type="ECO:0000259" key="2">
    <source>
        <dbReference type="Pfam" id="PF22725"/>
    </source>
</evidence>
<gene>
    <name evidence="3" type="ORF">SD70_12550</name>
</gene>
<dbReference type="Proteomes" id="UP000031967">
    <property type="component" value="Unassembled WGS sequence"/>
</dbReference>
<reference evidence="3 4" key="1">
    <citation type="submission" date="2014-12" db="EMBL/GenBank/DDBJ databases">
        <title>Draft genome sequence of Paenibacillus kamchatkensis strain B-2647.</title>
        <authorList>
            <person name="Karlyshev A.V."/>
            <person name="Kudryashova E.B."/>
        </authorList>
    </citation>
    <scope>NUCLEOTIDE SEQUENCE [LARGE SCALE GENOMIC DNA]</scope>
    <source>
        <strain evidence="3 4">VKM B-2647</strain>
    </source>
</reference>
<dbReference type="Gene3D" id="3.40.50.720">
    <property type="entry name" value="NAD(P)-binding Rossmann-like Domain"/>
    <property type="match status" value="1"/>
</dbReference>
<comment type="caution">
    <text evidence="3">The sequence shown here is derived from an EMBL/GenBank/DDBJ whole genome shotgun (WGS) entry which is preliminary data.</text>
</comment>
<dbReference type="SUPFAM" id="SSF55347">
    <property type="entry name" value="Glyceraldehyde-3-phosphate dehydrogenase-like, C-terminal domain"/>
    <property type="match status" value="1"/>
</dbReference>
<evidence type="ECO:0000313" key="4">
    <source>
        <dbReference type="Proteomes" id="UP000031967"/>
    </source>
</evidence>
<dbReference type="InterPro" id="IPR052515">
    <property type="entry name" value="Gfo/Idh/MocA_Oxidoreductase"/>
</dbReference>
<dbReference type="EMBL" id="JXAK01000019">
    <property type="protein sequence ID" value="KIL40573.1"/>
    <property type="molecule type" value="Genomic_DNA"/>
</dbReference>
<dbReference type="PANTHER" id="PTHR43249">
    <property type="entry name" value="UDP-N-ACETYL-2-AMINO-2-DEOXY-D-GLUCURONATE OXIDASE"/>
    <property type="match status" value="1"/>
</dbReference>
<dbReference type="InterPro" id="IPR055170">
    <property type="entry name" value="GFO_IDH_MocA-like_dom"/>
</dbReference>
<dbReference type="InterPro" id="IPR036291">
    <property type="entry name" value="NAD(P)-bd_dom_sf"/>
</dbReference>
<dbReference type="RefSeq" id="WP_041047906.1">
    <property type="nucleotide sequence ID" value="NZ_JXAK01000019.1"/>
</dbReference>
<feature type="domain" description="GFO/IDH/MocA-like oxidoreductase" evidence="2">
    <location>
        <begin position="140"/>
        <end position="252"/>
    </location>
</feature>
<organism evidence="3 4">
    <name type="scientific">Gordoniibacillus kamchatkensis</name>
    <dbReference type="NCBI Taxonomy" id="1590651"/>
    <lineage>
        <taxon>Bacteria</taxon>
        <taxon>Bacillati</taxon>
        <taxon>Bacillota</taxon>
        <taxon>Bacilli</taxon>
        <taxon>Bacillales</taxon>
        <taxon>Paenibacillaceae</taxon>
        <taxon>Gordoniibacillus</taxon>
    </lineage>
</organism>
<keyword evidence="4" id="KW-1185">Reference proteome</keyword>